<evidence type="ECO:0000256" key="1">
    <source>
        <dbReference type="SAM" id="MobiDB-lite"/>
    </source>
</evidence>
<feature type="compositionally biased region" description="Polar residues" evidence="1">
    <location>
        <begin position="243"/>
        <end position="253"/>
    </location>
</feature>
<dbReference type="InterPro" id="IPR029046">
    <property type="entry name" value="LolA/LolB/LppX"/>
</dbReference>
<dbReference type="SUPFAM" id="SSF89392">
    <property type="entry name" value="Prokaryotic lipoproteins and lipoprotein localization factors"/>
    <property type="match status" value="1"/>
</dbReference>
<organism evidence="3 4">
    <name type="scientific">Actinoplanes siamensis</name>
    <dbReference type="NCBI Taxonomy" id="1223317"/>
    <lineage>
        <taxon>Bacteria</taxon>
        <taxon>Bacillati</taxon>
        <taxon>Actinomycetota</taxon>
        <taxon>Actinomycetes</taxon>
        <taxon>Micromonosporales</taxon>
        <taxon>Micromonosporaceae</taxon>
        <taxon>Actinoplanes</taxon>
    </lineage>
</organism>
<dbReference type="AlphaFoldDB" id="A0A919TQH5"/>
<feature type="signal peptide" evidence="2">
    <location>
        <begin position="1"/>
        <end position="26"/>
    </location>
</feature>
<dbReference type="Gene3D" id="2.50.20.20">
    <property type="match status" value="1"/>
</dbReference>
<dbReference type="RefSeq" id="WP_203685130.1">
    <property type="nucleotide sequence ID" value="NZ_BOMW01000105.1"/>
</dbReference>
<proteinExistence type="predicted"/>
<dbReference type="PROSITE" id="PS51257">
    <property type="entry name" value="PROKAR_LIPOPROTEIN"/>
    <property type="match status" value="1"/>
</dbReference>
<evidence type="ECO:0000313" key="4">
    <source>
        <dbReference type="Proteomes" id="UP000629619"/>
    </source>
</evidence>
<keyword evidence="4" id="KW-1185">Reference proteome</keyword>
<evidence type="ECO:0000313" key="3">
    <source>
        <dbReference type="EMBL" id="GIF09850.1"/>
    </source>
</evidence>
<accession>A0A919TQH5</accession>
<comment type="caution">
    <text evidence="3">The sequence shown here is derived from an EMBL/GenBank/DDBJ whole genome shotgun (WGS) entry which is preliminary data.</text>
</comment>
<gene>
    <name evidence="3" type="ORF">Asi03nite_73880</name>
</gene>
<feature type="region of interest" description="Disordered" evidence="1">
    <location>
        <begin position="243"/>
        <end position="267"/>
    </location>
</feature>
<keyword evidence="2" id="KW-0732">Signal</keyword>
<dbReference type="EMBL" id="BOMW01000105">
    <property type="protein sequence ID" value="GIF09850.1"/>
    <property type="molecule type" value="Genomic_DNA"/>
</dbReference>
<reference evidence="3" key="1">
    <citation type="submission" date="2021-01" db="EMBL/GenBank/DDBJ databases">
        <title>Whole genome shotgun sequence of Actinoplanes siamensis NBRC 109076.</title>
        <authorList>
            <person name="Komaki H."/>
            <person name="Tamura T."/>
        </authorList>
    </citation>
    <scope>NUCLEOTIDE SEQUENCE</scope>
    <source>
        <strain evidence="3">NBRC 109076</strain>
    </source>
</reference>
<sequence length="267" mass="27029">MRTTRLTGIGLAVASAAFAVAGCSTADGTPATSASGSADVSAAPSSSADPAAVRALSDAAAKLGNTSFKMTMTNGAGFDLTADVDPVKGNGNADLTAKGTNTSLTVKTLLLGQDLYARIPGVTTGDTWTHLDIARLPEGADIGLKPGQIDPANTAELLGATTDVRQAGEGSYGGTLDLTKAAGVAGISKVTVDGYGADAQRVPFEATLDQQDRLDTLTLRLPAVDNRETQPLVVKYSDYGQTVTAQQPPSGQISEAPDSVYQALGGK</sequence>
<evidence type="ECO:0000256" key="2">
    <source>
        <dbReference type="SAM" id="SignalP"/>
    </source>
</evidence>
<name>A0A919TQH5_9ACTN</name>
<evidence type="ECO:0008006" key="5">
    <source>
        <dbReference type="Google" id="ProtNLM"/>
    </source>
</evidence>
<dbReference type="Proteomes" id="UP000629619">
    <property type="component" value="Unassembled WGS sequence"/>
</dbReference>
<feature type="chain" id="PRO_5037219868" description="Lipoprotein" evidence="2">
    <location>
        <begin position="27"/>
        <end position="267"/>
    </location>
</feature>
<protein>
    <recommendedName>
        <fullName evidence="5">Lipoprotein</fullName>
    </recommendedName>
</protein>